<feature type="signal peptide" evidence="2">
    <location>
        <begin position="1"/>
        <end position="25"/>
    </location>
</feature>
<organism evidence="3 4">
    <name type="scientific">Spodoptera frugiperda</name>
    <name type="common">Fall armyworm</name>
    <dbReference type="NCBI Taxonomy" id="7108"/>
    <lineage>
        <taxon>Eukaryota</taxon>
        <taxon>Metazoa</taxon>
        <taxon>Ecdysozoa</taxon>
        <taxon>Arthropoda</taxon>
        <taxon>Hexapoda</taxon>
        <taxon>Insecta</taxon>
        <taxon>Pterygota</taxon>
        <taxon>Neoptera</taxon>
        <taxon>Endopterygota</taxon>
        <taxon>Lepidoptera</taxon>
        <taxon>Glossata</taxon>
        <taxon>Ditrysia</taxon>
        <taxon>Noctuoidea</taxon>
        <taxon>Noctuidae</taxon>
        <taxon>Amphipyrinae</taxon>
        <taxon>Spodoptera</taxon>
    </lineage>
</organism>
<name>A0A9R0EFA7_SPOFR</name>
<dbReference type="RefSeq" id="XP_035429316.2">
    <property type="nucleotide sequence ID" value="XM_035573423.2"/>
</dbReference>
<proteinExistence type="predicted"/>
<keyword evidence="2" id="KW-0732">Signal</keyword>
<sequence length="295" mass="32432">MSLQRRTLCFLLLLFLEDDLRFVAGVSVETITTEYINQPQGPPPPPNSVLSITSTNRFVPDPPAPKVYSYGPYPPPTIARPNYFENYPAYTTTVEISPTRQEQKPETVTIIEKVETPPQPPTPPPRFPPFPPKPSIPQTTVQETLQTKYFPDRYPPTVETKTTDFTIPSQELNSDKPVILQINVPAPAPEPLPTILPQPLGMPTIDYSPCGMPPSPLVVMEKSKSSLKSILPILFLSLFDGGRGNNGCCCCSKPANIPVPYPIPVPYNNPVVTNQGKGKSKRPAKDNDDGDNDGN</sequence>
<dbReference type="Proteomes" id="UP000829999">
    <property type="component" value="Chromosome 12"/>
</dbReference>
<feature type="chain" id="PRO_5040461370" evidence="2">
    <location>
        <begin position="26"/>
        <end position="295"/>
    </location>
</feature>
<evidence type="ECO:0000256" key="1">
    <source>
        <dbReference type="SAM" id="MobiDB-lite"/>
    </source>
</evidence>
<reference evidence="4" key="1">
    <citation type="submission" date="2025-08" db="UniProtKB">
        <authorList>
            <consortium name="RefSeq"/>
        </authorList>
    </citation>
    <scope>IDENTIFICATION</scope>
    <source>
        <tissue evidence="4">Whole larval tissue</tissue>
    </source>
</reference>
<feature type="region of interest" description="Disordered" evidence="1">
    <location>
        <begin position="268"/>
        <end position="295"/>
    </location>
</feature>
<dbReference type="GeneID" id="118262236"/>
<protein>
    <submittedName>
        <fullName evidence="4">Uncharacterized protein LOC118262236</fullName>
    </submittedName>
</protein>
<accession>A0A9R0EFA7</accession>
<evidence type="ECO:0000313" key="3">
    <source>
        <dbReference type="Proteomes" id="UP000829999"/>
    </source>
</evidence>
<keyword evidence="3" id="KW-1185">Reference proteome</keyword>
<evidence type="ECO:0000313" key="4">
    <source>
        <dbReference type="RefSeq" id="XP_035429316.2"/>
    </source>
</evidence>
<gene>
    <name evidence="4" type="primary">LOC118262236</name>
</gene>
<dbReference type="AlphaFoldDB" id="A0A9R0EFA7"/>
<evidence type="ECO:0000256" key="2">
    <source>
        <dbReference type="SAM" id="SignalP"/>
    </source>
</evidence>